<dbReference type="PANTHER" id="PTHR24238">
    <property type="entry name" value="G-PROTEIN COUPLED RECEPTOR"/>
    <property type="match status" value="1"/>
</dbReference>
<reference evidence="7" key="1">
    <citation type="submission" date="2020-12" db="UniProtKB">
        <authorList>
            <consortium name="WormBaseParasite"/>
        </authorList>
    </citation>
    <scope>IDENTIFICATION</scope>
    <source>
        <strain evidence="7">MHco3</strain>
    </source>
</reference>
<evidence type="ECO:0000256" key="2">
    <source>
        <dbReference type="ARBA" id="ARBA00023040"/>
    </source>
</evidence>
<dbReference type="GO" id="GO:0008188">
    <property type="term" value="F:neuropeptide receptor activity"/>
    <property type="evidence" value="ECO:0007669"/>
    <property type="project" value="TreeGrafter"/>
</dbReference>
<dbReference type="GO" id="GO:0005886">
    <property type="term" value="C:plasma membrane"/>
    <property type="evidence" value="ECO:0007669"/>
    <property type="project" value="TreeGrafter"/>
</dbReference>
<feature type="transmembrane region" description="Helical" evidence="5">
    <location>
        <begin position="169"/>
        <end position="190"/>
    </location>
</feature>
<protein>
    <submittedName>
        <fullName evidence="7">G_PROTEIN_RECEP_F1_2 domain-containing protein</fullName>
    </submittedName>
</protein>
<evidence type="ECO:0000256" key="5">
    <source>
        <dbReference type="SAM" id="Phobius"/>
    </source>
</evidence>
<evidence type="ECO:0000313" key="7">
    <source>
        <dbReference type="WBParaSite" id="HCON_00133920-00001"/>
    </source>
</evidence>
<keyword evidence="5" id="KW-0472">Membrane</keyword>
<dbReference type="InterPro" id="IPR019426">
    <property type="entry name" value="7TM_GPCR_serpentine_rcpt_Srv"/>
</dbReference>
<dbReference type="SUPFAM" id="SSF81321">
    <property type="entry name" value="Family A G protein-coupled receptor-like"/>
    <property type="match status" value="1"/>
</dbReference>
<name>A0A7I4YR79_HAECO</name>
<keyword evidence="2" id="KW-0297">G-protein coupled receptor</keyword>
<comment type="subcellular location">
    <subcellularLocation>
        <location evidence="1">Membrane</location>
        <topology evidence="1">Multi-pass membrane protein</topology>
    </subcellularLocation>
</comment>
<sequence>KRSFVLALSIRLSSTTSPPAVEMFGPFKRNLWIRKKENTVMGDPDWYNRPLSFEDLIAGGSLICVSTISIILYAVVMKVMRKSDKEIVGYRFLISAGFADILLLINYGIWPGLTILLKSEIISKTSRHWLQLYLDWAWFSMVWHYAVVGWSRWLAIRSPHSFRCQSRRYSYAICACCYVISLMEVLATHFQPWYVTFYYEPSSYGMLAEDFALYLTGGQSTMFLAYHVAAIIPPTVFYAWTVAILVKRRRSAQKTKTAMHILNSNIESRLLLPCFINMVVFIVGQVVITHETGEGKWAGFTIMLVFCTNSALNPLLLLVCSKSIRKHVLVLLGLTRPAYSSQKYTSTIYKNPLTVRSKTDIMIPSPAMSVQQVQICVSSTSSESSTHL</sequence>
<feature type="transmembrane region" description="Helical" evidence="5">
    <location>
        <begin position="223"/>
        <end position="246"/>
    </location>
</feature>
<dbReference type="Gene3D" id="1.20.1070.10">
    <property type="entry name" value="Rhodopsin 7-helix transmembrane proteins"/>
    <property type="match status" value="1"/>
</dbReference>
<dbReference type="OrthoDB" id="5866227at2759"/>
<dbReference type="AlphaFoldDB" id="A0A7I4YR79"/>
<feature type="transmembrane region" description="Helical" evidence="5">
    <location>
        <begin position="56"/>
        <end position="76"/>
    </location>
</feature>
<dbReference type="PANTHER" id="PTHR24238:SF76">
    <property type="entry name" value="G_PROTEIN_RECEP_F1_2 DOMAIN-CONTAINING PROTEIN"/>
    <property type="match status" value="1"/>
</dbReference>
<keyword evidence="4" id="KW-0807">Transducer</keyword>
<feature type="transmembrane region" description="Helical" evidence="5">
    <location>
        <begin position="130"/>
        <end position="148"/>
    </location>
</feature>
<keyword evidence="5" id="KW-1133">Transmembrane helix</keyword>
<evidence type="ECO:0000256" key="4">
    <source>
        <dbReference type="ARBA" id="ARBA00023224"/>
    </source>
</evidence>
<dbReference type="Proteomes" id="UP000025227">
    <property type="component" value="Unplaced"/>
</dbReference>
<evidence type="ECO:0000256" key="1">
    <source>
        <dbReference type="ARBA" id="ARBA00004141"/>
    </source>
</evidence>
<feature type="transmembrane region" description="Helical" evidence="5">
    <location>
        <begin position="270"/>
        <end position="288"/>
    </location>
</feature>
<dbReference type="Pfam" id="PF10323">
    <property type="entry name" value="7TM_GPCR_Srv"/>
    <property type="match status" value="1"/>
</dbReference>
<organism evidence="6 7">
    <name type="scientific">Haemonchus contortus</name>
    <name type="common">Barber pole worm</name>
    <dbReference type="NCBI Taxonomy" id="6289"/>
    <lineage>
        <taxon>Eukaryota</taxon>
        <taxon>Metazoa</taxon>
        <taxon>Ecdysozoa</taxon>
        <taxon>Nematoda</taxon>
        <taxon>Chromadorea</taxon>
        <taxon>Rhabditida</taxon>
        <taxon>Rhabditina</taxon>
        <taxon>Rhabditomorpha</taxon>
        <taxon>Strongyloidea</taxon>
        <taxon>Trichostrongylidae</taxon>
        <taxon>Haemonchus</taxon>
    </lineage>
</organism>
<evidence type="ECO:0000313" key="6">
    <source>
        <dbReference type="Proteomes" id="UP000025227"/>
    </source>
</evidence>
<keyword evidence="5" id="KW-0812">Transmembrane</keyword>
<keyword evidence="3" id="KW-0675">Receptor</keyword>
<keyword evidence="6" id="KW-1185">Reference proteome</keyword>
<dbReference type="WBParaSite" id="HCON_00133920-00001">
    <property type="protein sequence ID" value="HCON_00133920-00001"/>
    <property type="gene ID" value="HCON_00133920"/>
</dbReference>
<proteinExistence type="predicted"/>
<feature type="transmembrane region" description="Helical" evidence="5">
    <location>
        <begin position="88"/>
        <end position="110"/>
    </location>
</feature>
<accession>A0A7I4YR79</accession>
<feature type="transmembrane region" description="Helical" evidence="5">
    <location>
        <begin position="300"/>
        <end position="319"/>
    </location>
</feature>
<evidence type="ECO:0000256" key="3">
    <source>
        <dbReference type="ARBA" id="ARBA00023170"/>
    </source>
</evidence>